<dbReference type="Gene3D" id="3.30.830.10">
    <property type="entry name" value="Metalloenzyme, LuxS/M16 peptidase-like"/>
    <property type="match status" value="2"/>
</dbReference>
<evidence type="ECO:0000259" key="1">
    <source>
        <dbReference type="Pfam" id="PF05193"/>
    </source>
</evidence>
<evidence type="ECO:0000313" key="3">
    <source>
        <dbReference type="Proteomes" id="UP000824112"/>
    </source>
</evidence>
<reference evidence="2" key="2">
    <citation type="journal article" date="2021" name="PeerJ">
        <title>Extensive microbial diversity within the chicken gut microbiome revealed by metagenomics and culture.</title>
        <authorList>
            <person name="Gilroy R."/>
            <person name="Ravi A."/>
            <person name="Getino M."/>
            <person name="Pursley I."/>
            <person name="Horton D.L."/>
            <person name="Alikhan N.F."/>
            <person name="Baker D."/>
            <person name="Gharbi K."/>
            <person name="Hall N."/>
            <person name="Watson M."/>
            <person name="Adriaenssens E.M."/>
            <person name="Foster-Nyarko E."/>
            <person name="Jarju S."/>
            <person name="Secka A."/>
            <person name="Antonio M."/>
            <person name="Oren A."/>
            <person name="Chaudhuri R.R."/>
            <person name="La Ragione R."/>
            <person name="Hildebrand F."/>
            <person name="Pallen M.J."/>
        </authorList>
    </citation>
    <scope>NUCLEOTIDE SEQUENCE</scope>
    <source>
        <strain evidence="2">CHK158-818</strain>
    </source>
</reference>
<proteinExistence type="predicted"/>
<reference evidence="2" key="1">
    <citation type="submission" date="2020-10" db="EMBL/GenBank/DDBJ databases">
        <authorList>
            <person name="Gilroy R."/>
        </authorList>
    </citation>
    <scope>NUCLEOTIDE SEQUENCE</scope>
    <source>
        <strain evidence="2">CHK158-818</strain>
    </source>
</reference>
<gene>
    <name evidence="2" type="ORF">IAB03_08125</name>
</gene>
<evidence type="ECO:0000313" key="2">
    <source>
        <dbReference type="EMBL" id="HIU55755.1"/>
    </source>
</evidence>
<dbReference type="InterPro" id="IPR011249">
    <property type="entry name" value="Metalloenz_LuxS/M16"/>
</dbReference>
<name>A0A9D1M8Y2_9BACT</name>
<dbReference type="Proteomes" id="UP000824112">
    <property type="component" value="Unassembled WGS sequence"/>
</dbReference>
<dbReference type="SUPFAM" id="SSF63411">
    <property type="entry name" value="LuxS/MPP-like metallohydrolase"/>
    <property type="match status" value="2"/>
</dbReference>
<dbReference type="EMBL" id="DVNA01000182">
    <property type="protein sequence ID" value="HIU55755.1"/>
    <property type="molecule type" value="Genomic_DNA"/>
</dbReference>
<feature type="domain" description="Peptidase M16 C-terminal" evidence="1">
    <location>
        <begin position="61"/>
        <end position="235"/>
    </location>
</feature>
<dbReference type="AlphaFoldDB" id="A0A9D1M8Y2"/>
<comment type="caution">
    <text evidence="2">The sequence shown here is derived from an EMBL/GenBank/DDBJ whole genome shotgun (WGS) entry which is preliminary data.</text>
</comment>
<dbReference type="Pfam" id="PF05193">
    <property type="entry name" value="Peptidase_M16_C"/>
    <property type="match status" value="1"/>
</dbReference>
<sequence length="307" mass="35221">MILSPEFPEKEFRIQTSRKKRQHQIEQEKVATLAANGFVRLLFGEEHPYGSSVKESDFDRINTDDLKDFFYSFYRPEQCKMVITGKVTDEMIKQINRFLGQNTSNGMPTPLRLYPIKRAAKRMVFSEKADAIQTAIRVGLPLVTRDHPDYLDLRILNTFLGGYFGSRLMSNIRQDKGYTYGIGSSVVTLPQATYLAISTQTGTEYTKALIDEIFIETERLQNEPIQEEEMEMVRNYSLGELARLIDTPLALASAFVPLVVNGLTFDYYQAQQDSIQTITAKRLQELAQKYFNREDFFISIAGPQNPF</sequence>
<dbReference type="InterPro" id="IPR007863">
    <property type="entry name" value="Peptidase_M16_C"/>
</dbReference>
<organism evidence="2 3">
    <name type="scientific">Candidatus Gallibacteroides avistercoris</name>
    <dbReference type="NCBI Taxonomy" id="2840833"/>
    <lineage>
        <taxon>Bacteria</taxon>
        <taxon>Pseudomonadati</taxon>
        <taxon>Bacteroidota</taxon>
        <taxon>Bacteroidia</taxon>
        <taxon>Bacteroidales</taxon>
        <taxon>Bacteroidaceae</taxon>
        <taxon>Bacteroidaceae incertae sedis</taxon>
        <taxon>Candidatus Gallibacteroides</taxon>
    </lineage>
</organism>
<dbReference type="PANTHER" id="PTHR11851">
    <property type="entry name" value="METALLOPROTEASE"/>
    <property type="match status" value="1"/>
</dbReference>
<protein>
    <submittedName>
        <fullName evidence="2">Insulinase family protein</fullName>
    </submittedName>
</protein>
<accession>A0A9D1M8Y2</accession>
<dbReference type="PANTHER" id="PTHR11851:SF224">
    <property type="entry name" value="PROCESSING PROTEASE"/>
    <property type="match status" value="1"/>
</dbReference>
<dbReference type="GO" id="GO:0046872">
    <property type="term" value="F:metal ion binding"/>
    <property type="evidence" value="ECO:0007669"/>
    <property type="project" value="InterPro"/>
</dbReference>
<dbReference type="InterPro" id="IPR050361">
    <property type="entry name" value="MPP/UQCRC_Complex"/>
</dbReference>